<dbReference type="Proteomes" id="UP000252187">
    <property type="component" value="Unassembled WGS sequence"/>
</dbReference>
<keyword evidence="1" id="KW-1133">Transmembrane helix</keyword>
<organism evidence="3 4">
    <name type="scientific">Dietzia maris</name>
    <dbReference type="NCBI Taxonomy" id="37915"/>
    <lineage>
        <taxon>Bacteria</taxon>
        <taxon>Bacillati</taxon>
        <taxon>Actinomycetota</taxon>
        <taxon>Actinomycetes</taxon>
        <taxon>Mycobacteriales</taxon>
        <taxon>Dietziaceae</taxon>
        <taxon>Dietzia</taxon>
    </lineage>
</organism>
<keyword evidence="1" id="KW-0472">Membrane</keyword>
<keyword evidence="3" id="KW-0406">Ion transport</keyword>
<comment type="caution">
    <text evidence="3">The sequence shown here is derived from an EMBL/GenBank/DDBJ whole genome shotgun (WGS) entry which is preliminary data.</text>
</comment>
<feature type="transmembrane region" description="Helical" evidence="1">
    <location>
        <begin position="131"/>
        <end position="151"/>
    </location>
</feature>
<proteinExistence type="predicted"/>
<feature type="transmembrane region" description="Helical" evidence="1">
    <location>
        <begin position="100"/>
        <end position="119"/>
    </location>
</feature>
<dbReference type="SUPFAM" id="SSF81324">
    <property type="entry name" value="Voltage-gated potassium channels"/>
    <property type="match status" value="1"/>
</dbReference>
<evidence type="ECO:0000256" key="1">
    <source>
        <dbReference type="SAM" id="Phobius"/>
    </source>
</evidence>
<evidence type="ECO:0000313" key="4">
    <source>
        <dbReference type="Proteomes" id="UP000252187"/>
    </source>
</evidence>
<evidence type="ECO:0000259" key="2">
    <source>
        <dbReference type="Pfam" id="PF07885"/>
    </source>
</evidence>
<keyword evidence="1" id="KW-0812">Transmembrane</keyword>
<dbReference type="Pfam" id="PF07885">
    <property type="entry name" value="Ion_trans_2"/>
    <property type="match status" value="1"/>
</dbReference>
<dbReference type="Gene3D" id="1.10.287.70">
    <property type="match status" value="1"/>
</dbReference>
<sequence>MVEIVLTAVGVALIAVVLMDVFHTLMHPGGTGYLSPWVFAGMWRVSRATGHRVGSAVGPAALVTVILLWVVLQGLGWGVIYYPHVPADFTYSDGIDPDSLPAFVEALYFSFVTLATLGFGDMVPSDSWIRWITPFQALTGFALLTGALTWFNQVYPPLLRRRALAQELSRLDEVDFAGRIPDLSTEPVCAQLTAVADRVEEVRIDFFQHSEGFYFREQFADLSLPRQLAGAVRLSEPGPAGSPAAVELGRRQLAVALERLAVTLDQQFLHRGGLPEQVFSAYLREHHP</sequence>
<keyword evidence="3" id="KW-0407">Ion channel</keyword>
<accession>A0A365PCE1</accession>
<feature type="domain" description="Potassium channel" evidence="2">
    <location>
        <begin position="102"/>
        <end position="152"/>
    </location>
</feature>
<gene>
    <name evidence="3" type="ORF">DQ226_04180</name>
</gene>
<dbReference type="InterPro" id="IPR013099">
    <property type="entry name" value="K_chnl_dom"/>
</dbReference>
<keyword evidence="3" id="KW-0813">Transport</keyword>
<protein>
    <submittedName>
        <fullName evidence="3">Two pore domain potassium channel family protein</fullName>
    </submittedName>
</protein>
<reference evidence="3 4" key="1">
    <citation type="submission" date="2018-06" db="EMBL/GenBank/DDBJ databases">
        <title>Whole genome sequencing of four bacterial strains from South Shetland trench revealing bio-synthetic gene clusters.</title>
        <authorList>
            <person name="Abdel-Mageed W.M."/>
            <person name="Lehri B."/>
            <person name="Jarmusch S.A."/>
            <person name="Miranda K."/>
            <person name="Goodfellow M."/>
            <person name="Jaspars M."/>
            <person name="Karlyshev A.V."/>
        </authorList>
    </citation>
    <scope>NUCLEOTIDE SEQUENCE [LARGE SCALE GENOMIC DNA]</scope>
    <source>
        <strain evidence="3 4">SST1</strain>
    </source>
</reference>
<dbReference type="GO" id="GO:0034220">
    <property type="term" value="P:monoatomic ion transmembrane transport"/>
    <property type="evidence" value="ECO:0007669"/>
    <property type="project" value="UniProtKB-KW"/>
</dbReference>
<dbReference type="AlphaFoldDB" id="A0A365PCE1"/>
<dbReference type="EMBL" id="QNTT01000007">
    <property type="protein sequence ID" value="RBA38862.1"/>
    <property type="molecule type" value="Genomic_DNA"/>
</dbReference>
<name>A0A365PCE1_9ACTN</name>
<evidence type="ECO:0000313" key="3">
    <source>
        <dbReference type="EMBL" id="RBA38862.1"/>
    </source>
</evidence>
<feature type="transmembrane region" description="Helical" evidence="1">
    <location>
        <begin position="57"/>
        <end position="80"/>
    </location>
</feature>